<dbReference type="Pfam" id="PF03435">
    <property type="entry name" value="Sacchrp_dh_NADP"/>
    <property type="match status" value="1"/>
</dbReference>
<protein>
    <submittedName>
        <fullName evidence="2">Saccharopine dehydrogenase NADP-binding domain-containing protein</fullName>
    </submittedName>
</protein>
<evidence type="ECO:0000313" key="2">
    <source>
        <dbReference type="EMBL" id="XBP95484.1"/>
    </source>
</evidence>
<dbReference type="AlphaFoldDB" id="A0AAU7MDG2"/>
<organism evidence="2">
    <name type="scientific">Micromonospora sp. CCTCC AA 2012012</name>
    <dbReference type="NCBI Taxonomy" id="3111921"/>
    <lineage>
        <taxon>Bacteria</taxon>
        <taxon>Bacillati</taxon>
        <taxon>Actinomycetota</taxon>
        <taxon>Actinomycetes</taxon>
        <taxon>Micromonosporales</taxon>
        <taxon>Micromonosporaceae</taxon>
        <taxon>Micromonospora</taxon>
    </lineage>
</organism>
<feature type="domain" description="Saccharopine dehydrogenase NADP binding" evidence="1">
    <location>
        <begin position="5"/>
        <end position="121"/>
    </location>
</feature>
<dbReference type="PANTHER" id="PTHR43781">
    <property type="entry name" value="SACCHAROPINE DEHYDROGENASE"/>
    <property type="match status" value="1"/>
</dbReference>
<gene>
    <name evidence="3" type="ORF">ABUL08_08900</name>
    <name evidence="2" type="ORF">VK199_08855</name>
</gene>
<dbReference type="InterPro" id="IPR036291">
    <property type="entry name" value="NAD(P)-bd_dom_sf"/>
</dbReference>
<reference evidence="3" key="2">
    <citation type="submission" date="2024-06" db="EMBL/GenBank/DDBJ databases">
        <title>Micromonospora mangrovi CCTCC AA 2012012 genome sequences.</title>
        <authorList>
            <person name="Gao J."/>
        </authorList>
    </citation>
    <scope>NUCLEOTIDE SEQUENCE</scope>
    <source>
        <strain evidence="3">CCTCC AA 2012012</strain>
    </source>
</reference>
<dbReference type="InterPro" id="IPR005097">
    <property type="entry name" value="Sacchrp_dh_NADP-bd"/>
</dbReference>
<reference evidence="2" key="1">
    <citation type="submission" date="2024-01" db="EMBL/GenBank/DDBJ databases">
        <title>The genome sequence of Micromonospora mangrovi CCTCC AA 2012012.</title>
        <authorList>
            <person name="Gao J."/>
        </authorList>
    </citation>
    <scope>NUCLEOTIDE SEQUENCE</scope>
    <source>
        <strain evidence="2">CCTCC AA 2012012</strain>
    </source>
</reference>
<sequence>MDPLVIYGATGYAGRLVAQLAVQRGLRPVLAGRNPHRLAALGLDTPVHAASLDDPAALDRLLADAAVLVNAAGPFAATQRPLLDACVRTGTHYLDLAGEAAEFLDVQRRHDELVRAGVMAMPGVGFGVVPTDAVAVHLAGRLPSARRLELSFVTTGQVSQGTLGTLLAGLGDAGVQRRDGRLVPVRAGTAQRRIRPDGRPVRVVVNPWRADVVSAGRSTGIPDVSTFFAVPAPLRLALRVAPAAPWLLGSSAGRRVRAALLRRVPEGPTPAQLDAGSSLVHGLAVDAAGAVAEAVLRGPDPYRYSAYTAVELLARTAAGAARPGFRTPAEVHGPDVALTTPGTVLRDLR</sequence>
<dbReference type="RefSeq" id="WP_350936334.1">
    <property type="nucleotide sequence ID" value="NZ_CP157762.1"/>
</dbReference>
<dbReference type="PANTHER" id="PTHR43781:SF1">
    <property type="entry name" value="SACCHAROPINE DEHYDROGENASE"/>
    <property type="match status" value="1"/>
</dbReference>
<evidence type="ECO:0000259" key="1">
    <source>
        <dbReference type="Pfam" id="PF03435"/>
    </source>
</evidence>
<evidence type="ECO:0000313" key="3">
    <source>
        <dbReference type="EMBL" id="XCH76187.1"/>
    </source>
</evidence>
<dbReference type="Gene3D" id="3.40.50.720">
    <property type="entry name" value="NAD(P)-binding Rossmann-like Domain"/>
    <property type="match status" value="1"/>
</dbReference>
<dbReference type="SUPFAM" id="SSF51735">
    <property type="entry name" value="NAD(P)-binding Rossmann-fold domains"/>
    <property type="match status" value="1"/>
</dbReference>
<dbReference type="EMBL" id="CP159342">
    <property type="protein sequence ID" value="XCH76187.1"/>
    <property type="molecule type" value="Genomic_DNA"/>
</dbReference>
<accession>A0AAU7MDG2</accession>
<proteinExistence type="predicted"/>
<name>A0AAU7MDG2_9ACTN</name>
<dbReference type="EMBL" id="CP157762">
    <property type="protein sequence ID" value="XBP95484.1"/>
    <property type="molecule type" value="Genomic_DNA"/>
</dbReference>